<evidence type="ECO:0000256" key="9">
    <source>
        <dbReference type="ARBA" id="ARBA00047989"/>
    </source>
</evidence>
<evidence type="ECO:0000256" key="3">
    <source>
        <dbReference type="ARBA" id="ARBA00007353"/>
    </source>
</evidence>
<accession>A0A6J4L061</accession>
<evidence type="ECO:0000256" key="2">
    <source>
        <dbReference type="ARBA" id="ARBA00003215"/>
    </source>
</evidence>
<dbReference type="Pfam" id="PF02578">
    <property type="entry name" value="Cu-oxidase_4"/>
    <property type="match status" value="1"/>
</dbReference>
<keyword evidence="6" id="KW-0378">Hydrolase</keyword>
<dbReference type="SUPFAM" id="SSF64438">
    <property type="entry name" value="CNF1/YfiH-like putative cysteine hydrolases"/>
    <property type="match status" value="1"/>
</dbReference>
<evidence type="ECO:0000313" key="13">
    <source>
        <dbReference type="EMBL" id="CAA9318898.1"/>
    </source>
</evidence>
<dbReference type="EMBL" id="CADCUE010000050">
    <property type="protein sequence ID" value="CAA9318898.1"/>
    <property type="molecule type" value="Genomic_DNA"/>
</dbReference>
<keyword evidence="4" id="KW-0808">Transferase</keyword>
<dbReference type="GO" id="GO:0005507">
    <property type="term" value="F:copper ion binding"/>
    <property type="evidence" value="ECO:0007669"/>
    <property type="project" value="TreeGrafter"/>
</dbReference>
<evidence type="ECO:0000256" key="11">
    <source>
        <dbReference type="ARBA" id="ARBA00049893"/>
    </source>
</evidence>
<keyword evidence="5" id="KW-0479">Metal-binding</keyword>
<name>A0A6J4L061_9ACTN</name>
<dbReference type="InterPro" id="IPR038371">
    <property type="entry name" value="Cu_polyphenol_OxRdtase_sf"/>
</dbReference>
<comment type="similarity">
    <text evidence="3 12">Belongs to the purine nucleoside phosphorylase YfiH/LACC1 family.</text>
</comment>
<comment type="catalytic activity">
    <reaction evidence="10">
        <text>adenosine + phosphate = alpha-D-ribose 1-phosphate + adenine</text>
        <dbReference type="Rhea" id="RHEA:27642"/>
        <dbReference type="ChEBI" id="CHEBI:16335"/>
        <dbReference type="ChEBI" id="CHEBI:16708"/>
        <dbReference type="ChEBI" id="CHEBI:43474"/>
        <dbReference type="ChEBI" id="CHEBI:57720"/>
        <dbReference type="EC" id="2.4.2.1"/>
    </reaction>
    <physiologicalReaction direction="left-to-right" evidence="10">
        <dbReference type="Rhea" id="RHEA:27643"/>
    </physiologicalReaction>
</comment>
<dbReference type="PANTHER" id="PTHR30616">
    <property type="entry name" value="UNCHARACTERIZED PROTEIN YFIH"/>
    <property type="match status" value="1"/>
</dbReference>
<dbReference type="AlphaFoldDB" id="A0A6J4L061"/>
<dbReference type="NCBIfam" id="TIGR00726">
    <property type="entry name" value="peptidoglycan editing factor PgeF"/>
    <property type="match status" value="1"/>
</dbReference>
<dbReference type="PANTHER" id="PTHR30616:SF2">
    <property type="entry name" value="PURINE NUCLEOSIDE PHOSPHORYLASE LACC1"/>
    <property type="match status" value="1"/>
</dbReference>
<gene>
    <name evidence="13" type="ORF">AVDCRST_MAG16-660</name>
</gene>
<evidence type="ECO:0000256" key="1">
    <source>
        <dbReference type="ARBA" id="ARBA00000553"/>
    </source>
</evidence>
<evidence type="ECO:0000256" key="10">
    <source>
        <dbReference type="ARBA" id="ARBA00048968"/>
    </source>
</evidence>
<evidence type="ECO:0000256" key="8">
    <source>
        <dbReference type="ARBA" id="ARBA00023008"/>
    </source>
</evidence>
<evidence type="ECO:0000256" key="5">
    <source>
        <dbReference type="ARBA" id="ARBA00022723"/>
    </source>
</evidence>
<evidence type="ECO:0000256" key="7">
    <source>
        <dbReference type="ARBA" id="ARBA00022833"/>
    </source>
</evidence>
<comment type="function">
    <text evidence="2">Purine nucleoside enzyme that catalyzes the phosphorolysis of adenosine and inosine nucleosides, yielding D-ribose 1-phosphate and the respective free bases, adenine and hypoxanthine. Also catalyzes the phosphorolysis of S-methyl-5'-thioadenosine into adenine and S-methyl-5-thio-alpha-D-ribose 1-phosphate. Also has adenosine deaminase activity.</text>
</comment>
<dbReference type="InterPro" id="IPR003730">
    <property type="entry name" value="Cu_polyphenol_OxRdtase"/>
</dbReference>
<comment type="catalytic activity">
    <reaction evidence="9">
        <text>adenosine + H2O + H(+) = inosine + NH4(+)</text>
        <dbReference type="Rhea" id="RHEA:24408"/>
        <dbReference type="ChEBI" id="CHEBI:15377"/>
        <dbReference type="ChEBI" id="CHEBI:15378"/>
        <dbReference type="ChEBI" id="CHEBI:16335"/>
        <dbReference type="ChEBI" id="CHEBI:17596"/>
        <dbReference type="ChEBI" id="CHEBI:28938"/>
        <dbReference type="EC" id="3.5.4.4"/>
    </reaction>
    <physiologicalReaction direction="left-to-right" evidence="9">
        <dbReference type="Rhea" id="RHEA:24409"/>
    </physiologicalReaction>
</comment>
<organism evidence="13">
    <name type="scientific">uncultured Frankineae bacterium</name>
    <dbReference type="NCBI Taxonomy" id="437475"/>
    <lineage>
        <taxon>Bacteria</taxon>
        <taxon>Bacillati</taxon>
        <taxon>Actinomycetota</taxon>
        <taxon>Actinomycetes</taxon>
        <taxon>Frankiales</taxon>
        <taxon>environmental samples</taxon>
    </lineage>
</organism>
<sequence>MLELTRAGLPAPASGWFSTRAGGGSEPPYDSANLGTHVGDDADRVAGNRRRLAESAGLPPGALAFMQQVHGAQVAVVDGPATAGVPGVDGLVTAAPGLGLVVLAADCLPVLLADPAAGVVAVAHAGREGLAAGVLQATLGAMAGLGAEPARTTAVLGPAACGRCYEVPQEMADAVERAAPGSRTTTGRGTPSVDLTAGALGLLRAAGLTRVSAVGGCTLEQPSRWFSYRRSGTTGRHAGLVRLA</sequence>
<proteinExistence type="inferred from homology"/>
<comment type="catalytic activity">
    <reaction evidence="11">
        <text>S-methyl-5'-thioadenosine + phosphate = 5-(methylsulfanyl)-alpha-D-ribose 1-phosphate + adenine</text>
        <dbReference type="Rhea" id="RHEA:11852"/>
        <dbReference type="ChEBI" id="CHEBI:16708"/>
        <dbReference type="ChEBI" id="CHEBI:17509"/>
        <dbReference type="ChEBI" id="CHEBI:43474"/>
        <dbReference type="ChEBI" id="CHEBI:58533"/>
        <dbReference type="EC" id="2.4.2.28"/>
    </reaction>
    <physiologicalReaction direction="left-to-right" evidence="11">
        <dbReference type="Rhea" id="RHEA:11853"/>
    </physiologicalReaction>
</comment>
<dbReference type="GO" id="GO:0017061">
    <property type="term" value="F:S-methyl-5-thioadenosine phosphorylase activity"/>
    <property type="evidence" value="ECO:0007669"/>
    <property type="project" value="UniProtKB-EC"/>
</dbReference>
<dbReference type="CDD" id="cd16833">
    <property type="entry name" value="YfiH"/>
    <property type="match status" value="1"/>
</dbReference>
<protein>
    <recommendedName>
        <fullName evidence="12">Purine nucleoside phosphorylase</fullName>
    </recommendedName>
</protein>
<comment type="catalytic activity">
    <reaction evidence="1">
        <text>inosine + phosphate = alpha-D-ribose 1-phosphate + hypoxanthine</text>
        <dbReference type="Rhea" id="RHEA:27646"/>
        <dbReference type="ChEBI" id="CHEBI:17368"/>
        <dbReference type="ChEBI" id="CHEBI:17596"/>
        <dbReference type="ChEBI" id="CHEBI:43474"/>
        <dbReference type="ChEBI" id="CHEBI:57720"/>
        <dbReference type="EC" id="2.4.2.1"/>
    </reaction>
    <physiologicalReaction direction="left-to-right" evidence="1">
        <dbReference type="Rhea" id="RHEA:27647"/>
    </physiologicalReaction>
</comment>
<dbReference type="InterPro" id="IPR011324">
    <property type="entry name" value="Cytotoxic_necrot_fac-like_cat"/>
</dbReference>
<dbReference type="GO" id="GO:0016787">
    <property type="term" value="F:hydrolase activity"/>
    <property type="evidence" value="ECO:0007669"/>
    <property type="project" value="UniProtKB-KW"/>
</dbReference>
<keyword evidence="8" id="KW-0186">Copper</keyword>
<keyword evidence="7" id="KW-0862">Zinc</keyword>
<dbReference type="Gene3D" id="3.60.140.10">
    <property type="entry name" value="CNF1/YfiH-like putative cysteine hydrolases"/>
    <property type="match status" value="1"/>
</dbReference>
<evidence type="ECO:0000256" key="12">
    <source>
        <dbReference type="RuleBase" id="RU361274"/>
    </source>
</evidence>
<reference evidence="13" key="1">
    <citation type="submission" date="2020-02" db="EMBL/GenBank/DDBJ databases">
        <authorList>
            <person name="Meier V. D."/>
        </authorList>
    </citation>
    <scope>NUCLEOTIDE SEQUENCE</scope>
    <source>
        <strain evidence="13">AVDCRST_MAG16</strain>
    </source>
</reference>
<evidence type="ECO:0000256" key="4">
    <source>
        <dbReference type="ARBA" id="ARBA00022679"/>
    </source>
</evidence>
<evidence type="ECO:0000256" key="6">
    <source>
        <dbReference type="ARBA" id="ARBA00022801"/>
    </source>
</evidence>